<sequence>MSKRTTFTTITPVPEGVSRSAVLSLLHSYDEMLRINPLVVSHTRISPPSFCPPEERDCVWFQLRDKISHLPGGKIVGDIAYTAAVRSTENGMTSHIYAHMGVDIRSTWTLGGRRAGEAGNPVVDEQMPGLYLREDIEVRCNALMTGFITKNLNKSHAAITQRLEELLEREKQKQPLRPHLKAGINPEFRSATPVREGNYKYESYQPSLSYGQAQEESYQYQPVVRRGTDKSEPIHSRPEPAVYGHSHSNSVPAQPHSQNLPYRAAQPSPNMIQQAEPLQMGHYMRSDTMDSYTSAVDSPTKESETLVSALSPYLPNDPNYPQLKLDSPSPLESDPTPTSYHHRSISAPSPSESYHIQYPASSQATPTPQRFPSAVPKALDLSQTKKTNNHGLPQQQTPLFSNNLYLPHTPRNRQRAQSQGRYDLLTPSELVSEASTARPRPLSTPYIGSNQPWIADNPFEFSESDERSPKPYLSPLIIPKTKQMSPTPVLIKQVKPSKKIATPEPYFMAGLRLQQITQNGPSAPTPTAQDAQVPKTQTVPRMAPVPQRRRVSQEMMQRKRLSHQKSASLSQNLKPADQLPQRYPSIQRTPIDMIAPQHDSMPDSPDSGTPTLRNSVSTTPSPPLEPLGRAPPSGMHLPRSYDGPSEYATPQDEHAFHELERQLQKYVEDHHLPFQVDDEMYTRPEVPASAPNAAVTAADFEPRALQRLDTSSSLASVSDPKPLGIERWMASVGRATDGRPENYEDPETAARRPISAFPPPLEQQRMSAAPALAQQLAQLRGPGKAQPMVQDPAAKFQNYTQIAGLNPFLGMEAMESVGAEVPQSKVYVAPRKAEIHGSVEMERRKDVLNWLRTGEEAEKRRISWRGDELFVPAGEA</sequence>
<name>A0A0F4ZJQ6_9PEZI</name>
<feature type="region of interest" description="Disordered" evidence="1">
    <location>
        <begin position="517"/>
        <end position="581"/>
    </location>
</feature>
<reference evidence="3 4" key="1">
    <citation type="submission" date="2015-03" db="EMBL/GenBank/DDBJ databases">
        <authorList>
            <person name="Radwan O."/>
            <person name="Al-Naeli F.A."/>
            <person name="Rendon G.A."/>
            <person name="Fields C."/>
        </authorList>
    </citation>
    <scope>NUCLEOTIDE SEQUENCE [LARGE SCALE GENOMIC DNA]</scope>
    <source>
        <strain evidence="3">CR-DP1</strain>
    </source>
</reference>
<feature type="domain" description="DUF7053" evidence="2">
    <location>
        <begin position="2"/>
        <end position="166"/>
    </location>
</feature>
<feature type="compositionally biased region" description="Polar residues" evidence="1">
    <location>
        <begin position="517"/>
        <end position="539"/>
    </location>
</feature>
<dbReference type="Proteomes" id="UP000033483">
    <property type="component" value="Unassembled WGS sequence"/>
</dbReference>
<dbReference type="OrthoDB" id="3246050at2759"/>
<organism evidence="3 4">
    <name type="scientific">Thielaviopsis punctulata</name>
    <dbReference type="NCBI Taxonomy" id="72032"/>
    <lineage>
        <taxon>Eukaryota</taxon>
        <taxon>Fungi</taxon>
        <taxon>Dikarya</taxon>
        <taxon>Ascomycota</taxon>
        <taxon>Pezizomycotina</taxon>
        <taxon>Sordariomycetes</taxon>
        <taxon>Hypocreomycetidae</taxon>
        <taxon>Microascales</taxon>
        <taxon>Ceratocystidaceae</taxon>
        <taxon>Thielaviopsis</taxon>
    </lineage>
</organism>
<evidence type="ECO:0000313" key="3">
    <source>
        <dbReference type="EMBL" id="KKA30341.1"/>
    </source>
</evidence>
<dbReference type="EMBL" id="LAEV01000407">
    <property type="protein sequence ID" value="KKA30341.1"/>
    <property type="molecule type" value="Genomic_DNA"/>
</dbReference>
<evidence type="ECO:0000259" key="2">
    <source>
        <dbReference type="Pfam" id="PF23155"/>
    </source>
</evidence>
<comment type="caution">
    <text evidence="3">The sequence shown here is derived from an EMBL/GenBank/DDBJ whole genome shotgun (WGS) entry which is preliminary data.</text>
</comment>
<dbReference type="Pfam" id="PF23155">
    <property type="entry name" value="DUF7053"/>
    <property type="match status" value="1"/>
</dbReference>
<protein>
    <recommendedName>
        <fullName evidence="2">DUF7053 domain-containing protein</fullName>
    </recommendedName>
</protein>
<feature type="region of interest" description="Disordered" evidence="1">
    <location>
        <begin position="595"/>
        <end position="649"/>
    </location>
</feature>
<feature type="compositionally biased region" description="Polar residues" evidence="1">
    <location>
        <begin position="564"/>
        <end position="573"/>
    </location>
</feature>
<feature type="region of interest" description="Disordered" evidence="1">
    <location>
        <begin position="225"/>
        <end position="258"/>
    </location>
</feature>
<feature type="compositionally biased region" description="Basic and acidic residues" evidence="1">
    <location>
        <begin position="226"/>
        <end position="238"/>
    </location>
</feature>
<accession>A0A0F4ZJQ6</accession>
<feature type="compositionally biased region" description="Polar residues" evidence="1">
    <location>
        <begin position="346"/>
        <end position="370"/>
    </location>
</feature>
<dbReference type="PANTHER" id="PTHR38117">
    <property type="entry name" value="NACHT AND WD40 DOMAIN PROTEIN"/>
    <property type="match status" value="1"/>
</dbReference>
<feature type="region of interest" description="Disordered" evidence="1">
    <location>
        <begin position="310"/>
        <end position="373"/>
    </location>
</feature>
<feature type="compositionally biased region" description="Polar residues" evidence="1">
    <location>
        <begin position="606"/>
        <end position="619"/>
    </location>
</feature>
<evidence type="ECO:0000313" key="4">
    <source>
        <dbReference type="Proteomes" id="UP000033483"/>
    </source>
</evidence>
<feature type="compositionally biased region" description="Polar residues" evidence="1">
    <location>
        <begin position="246"/>
        <end position="258"/>
    </location>
</feature>
<dbReference type="AlphaFoldDB" id="A0A0F4ZJQ6"/>
<dbReference type="InterPro" id="IPR055481">
    <property type="entry name" value="DUF7053"/>
</dbReference>
<dbReference type="PANTHER" id="PTHR38117:SF2">
    <property type="entry name" value="NACHT AND WD40 DOMAIN PROTEIN"/>
    <property type="match status" value="1"/>
</dbReference>
<keyword evidence="4" id="KW-1185">Reference proteome</keyword>
<gene>
    <name evidence="3" type="ORF">TD95_002256</name>
</gene>
<proteinExistence type="predicted"/>
<evidence type="ECO:0000256" key="1">
    <source>
        <dbReference type="SAM" id="MobiDB-lite"/>
    </source>
</evidence>